<dbReference type="EMBL" id="SSMQ01000001">
    <property type="protein sequence ID" value="TKD13166.1"/>
    <property type="molecule type" value="Genomic_DNA"/>
</dbReference>
<dbReference type="GO" id="GO:0006412">
    <property type="term" value="P:translation"/>
    <property type="evidence" value="ECO:0007669"/>
    <property type="project" value="UniProtKB-UniRule"/>
</dbReference>
<comment type="similarity">
    <text evidence="7">Belongs to the bacterial ribosomal protein bS20 family.</text>
</comment>
<dbReference type="GO" id="GO:0003735">
    <property type="term" value="F:structural constituent of ribosome"/>
    <property type="evidence" value="ECO:0007669"/>
    <property type="project" value="InterPro"/>
</dbReference>
<reference evidence="9 10" key="1">
    <citation type="submission" date="2019-04" db="EMBL/GenBank/DDBJ databases">
        <authorList>
            <person name="Li Y."/>
            <person name="Wang J."/>
        </authorList>
    </citation>
    <scope>NUCLEOTIDE SEQUENCE [LARGE SCALE GENOMIC DNA]</scope>
    <source>
        <strain evidence="9 10">DSM 14668</strain>
    </source>
</reference>
<evidence type="ECO:0000256" key="5">
    <source>
        <dbReference type="ARBA" id="ARBA00023274"/>
    </source>
</evidence>
<gene>
    <name evidence="7 9" type="primary">rpsT</name>
    <name evidence="9" type="ORF">E8A74_01015</name>
</gene>
<dbReference type="NCBIfam" id="TIGR00029">
    <property type="entry name" value="S20"/>
    <property type="match status" value="1"/>
</dbReference>
<dbReference type="GO" id="GO:0005840">
    <property type="term" value="C:ribosome"/>
    <property type="evidence" value="ECO:0007669"/>
    <property type="project" value="UniProtKB-KW"/>
</dbReference>
<feature type="compositionally biased region" description="Basic residues" evidence="8">
    <location>
        <begin position="11"/>
        <end position="23"/>
    </location>
</feature>
<dbReference type="GO" id="GO:0019843">
    <property type="term" value="F:rRNA binding"/>
    <property type="evidence" value="ECO:0007669"/>
    <property type="project" value="UniProtKB-UniRule"/>
</dbReference>
<dbReference type="GO" id="GO:1990904">
    <property type="term" value="C:ribonucleoprotein complex"/>
    <property type="evidence" value="ECO:0007669"/>
    <property type="project" value="UniProtKB-KW"/>
</dbReference>
<name>A0A4U1JK88_9BACT</name>
<organism evidence="9 10">
    <name type="scientific">Polyangium fumosum</name>
    <dbReference type="NCBI Taxonomy" id="889272"/>
    <lineage>
        <taxon>Bacteria</taxon>
        <taxon>Pseudomonadati</taxon>
        <taxon>Myxococcota</taxon>
        <taxon>Polyangia</taxon>
        <taxon>Polyangiales</taxon>
        <taxon>Polyangiaceae</taxon>
        <taxon>Polyangium</taxon>
    </lineage>
</organism>
<dbReference type="Gene3D" id="1.20.58.110">
    <property type="entry name" value="Ribosomal protein S20"/>
    <property type="match status" value="1"/>
</dbReference>
<keyword evidence="4 7" id="KW-0689">Ribosomal protein</keyword>
<sequence>MANHASADKRNRQRIKRTARNRAAKSALRTELKKARATITATPAEAAKTVREAIGALDGAAHKGTIPRKRASRLQGRLARALHKATKAA</sequence>
<dbReference type="Pfam" id="PF01649">
    <property type="entry name" value="Ribosomal_S20p"/>
    <property type="match status" value="1"/>
</dbReference>
<feature type="compositionally biased region" description="Basic and acidic residues" evidence="8">
    <location>
        <begin position="1"/>
        <end position="10"/>
    </location>
</feature>
<proteinExistence type="inferred from homology"/>
<keyword evidence="2 7" id="KW-0699">rRNA-binding</keyword>
<keyword evidence="10" id="KW-1185">Reference proteome</keyword>
<evidence type="ECO:0000256" key="2">
    <source>
        <dbReference type="ARBA" id="ARBA00022730"/>
    </source>
</evidence>
<accession>A0A4U1JK88</accession>
<evidence type="ECO:0000313" key="10">
    <source>
        <dbReference type="Proteomes" id="UP000309215"/>
    </source>
</evidence>
<dbReference type="OrthoDB" id="9807974at2"/>
<dbReference type="InterPro" id="IPR002583">
    <property type="entry name" value="Ribosomal_bS20"/>
</dbReference>
<evidence type="ECO:0000256" key="8">
    <source>
        <dbReference type="SAM" id="MobiDB-lite"/>
    </source>
</evidence>
<dbReference type="HAMAP" id="MF_00500">
    <property type="entry name" value="Ribosomal_bS20"/>
    <property type="match status" value="1"/>
</dbReference>
<comment type="function">
    <text evidence="1 7">Binds directly to 16S ribosomal RNA.</text>
</comment>
<evidence type="ECO:0000256" key="7">
    <source>
        <dbReference type="HAMAP-Rule" id="MF_00500"/>
    </source>
</evidence>
<dbReference type="RefSeq" id="WP_136926982.1">
    <property type="nucleotide sequence ID" value="NZ_SSMQ01000001.1"/>
</dbReference>
<dbReference type="SUPFAM" id="SSF46992">
    <property type="entry name" value="Ribosomal protein S20"/>
    <property type="match status" value="1"/>
</dbReference>
<feature type="region of interest" description="Disordered" evidence="8">
    <location>
        <begin position="1"/>
        <end position="31"/>
    </location>
</feature>
<evidence type="ECO:0000256" key="4">
    <source>
        <dbReference type="ARBA" id="ARBA00022980"/>
    </source>
</evidence>
<evidence type="ECO:0000256" key="3">
    <source>
        <dbReference type="ARBA" id="ARBA00022884"/>
    </source>
</evidence>
<keyword evidence="5 7" id="KW-0687">Ribonucleoprotein</keyword>
<comment type="caution">
    <text evidence="9">The sequence shown here is derived from an EMBL/GenBank/DDBJ whole genome shotgun (WGS) entry which is preliminary data.</text>
</comment>
<evidence type="ECO:0000313" key="9">
    <source>
        <dbReference type="EMBL" id="TKD13166.1"/>
    </source>
</evidence>
<evidence type="ECO:0000256" key="6">
    <source>
        <dbReference type="ARBA" id="ARBA00035136"/>
    </source>
</evidence>
<evidence type="ECO:0000256" key="1">
    <source>
        <dbReference type="ARBA" id="ARBA00003134"/>
    </source>
</evidence>
<dbReference type="AlphaFoldDB" id="A0A4U1JK88"/>
<protein>
    <recommendedName>
        <fullName evidence="6 7">Small ribosomal subunit protein bS20</fullName>
    </recommendedName>
</protein>
<keyword evidence="3 7" id="KW-0694">RNA-binding</keyword>
<dbReference type="Proteomes" id="UP000309215">
    <property type="component" value="Unassembled WGS sequence"/>
</dbReference>
<dbReference type="InterPro" id="IPR036510">
    <property type="entry name" value="Ribosomal_bS20_sf"/>
</dbReference>